<gene>
    <name evidence="9" type="ORF">HERILL_LOCUS9882</name>
</gene>
<keyword evidence="8" id="KW-0812">Transmembrane</keyword>
<evidence type="ECO:0008006" key="11">
    <source>
        <dbReference type="Google" id="ProtNLM"/>
    </source>
</evidence>
<feature type="transmembrane region" description="Helical" evidence="8">
    <location>
        <begin position="6"/>
        <end position="23"/>
    </location>
</feature>
<dbReference type="Pfam" id="PF00067">
    <property type="entry name" value="p450"/>
    <property type="match status" value="2"/>
</dbReference>
<keyword evidence="7" id="KW-0503">Monooxygenase</keyword>
<reference evidence="9 10" key="1">
    <citation type="submission" date="2020-11" db="EMBL/GenBank/DDBJ databases">
        <authorList>
            <person name="Wallbank WR R."/>
            <person name="Pardo Diaz C."/>
            <person name="Kozak K."/>
            <person name="Martin S."/>
            <person name="Jiggins C."/>
            <person name="Moest M."/>
            <person name="Warren A I."/>
            <person name="Generalovic N T."/>
            <person name="Byers J.R.P. K."/>
            <person name="Montejo-Kovacevich G."/>
            <person name="Yen C E."/>
        </authorList>
    </citation>
    <scope>NUCLEOTIDE SEQUENCE [LARGE SCALE GENOMIC DNA]</scope>
</reference>
<keyword evidence="5" id="KW-0560">Oxidoreductase</keyword>
<keyword evidence="4" id="KW-0479">Metal-binding</keyword>
<proteinExistence type="inferred from homology"/>
<evidence type="ECO:0000313" key="9">
    <source>
        <dbReference type="EMBL" id="CAD7087158.1"/>
    </source>
</evidence>
<dbReference type="GO" id="GO:0020037">
    <property type="term" value="F:heme binding"/>
    <property type="evidence" value="ECO:0007669"/>
    <property type="project" value="InterPro"/>
</dbReference>
<keyword evidence="10" id="KW-1185">Reference proteome</keyword>
<dbReference type="Proteomes" id="UP000594454">
    <property type="component" value="Chromosome 4"/>
</dbReference>
<dbReference type="Gene3D" id="1.10.630.10">
    <property type="entry name" value="Cytochrome P450"/>
    <property type="match status" value="2"/>
</dbReference>
<keyword evidence="6" id="KW-0408">Iron</keyword>
<dbReference type="PANTHER" id="PTHR24291:SF187">
    <property type="entry name" value="CYTOCHROME P450 4AE1-RELATED"/>
    <property type="match status" value="1"/>
</dbReference>
<keyword evidence="8" id="KW-0472">Membrane</keyword>
<accession>A0A7R8UWF3</accession>
<dbReference type="PANTHER" id="PTHR24291">
    <property type="entry name" value="CYTOCHROME P450 FAMILY 4"/>
    <property type="match status" value="1"/>
</dbReference>
<dbReference type="GO" id="GO:0004497">
    <property type="term" value="F:monooxygenase activity"/>
    <property type="evidence" value="ECO:0007669"/>
    <property type="project" value="UniProtKB-KW"/>
</dbReference>
<dbReference type="InterPro" id="IPR036396">
    <property type="entry name" value="Cyt_P450_sf"/>
</dbReference>
<dbReference type="InterPro" id="IPR050196">
    <property type="entry name" value="Cytochrome_P450_Monoox"/>
</dbReference>
<dbReference type="GO" id="GO:0005506">
    <property type="term" value="F:iron ion binding"/>
    <property type="evidence" value="ECO:0007669"/>
    <property type="project" value="InterPro"/>
</dbReference>
<evidence type="ECO:0000256" key="5">
    <source>
        <dbReference type="ARBA" id="ARBA00023002"/>
    </source>
</evidence>
<dbReference type="OrthoDB" id="1470350at2759"/>
<evidence type="ECO:0000256" key="8">
    <source>
        <dbReference type="SAM" id="Phobius"/>
    </source>
</evidence>
<evidence type="ECO:0000256" key="6">
    <source>
        <dbReference type="ARBA" id="ARBA00023004"/>
    </source>
</evidence>
<comment type="similarity">
    <text evidence="2">Belongs to the cytochrome P450 family.</text>
</comment>
<sequence length="316" mass="36505">MLVEFGIIFLTLILTHFLLRKFVRRLILAQSFPGPPALPFIEIVKKYGNIIRIWLGPELNLLVSDPSFIETILGTNLLMDKAGEYQVLDPWLKEGLLVSSGEKWFKRRKIITPAFHFKILEQFLEIFDAQSSSLVRILNDLKDKDNVVLHEYVGMCALDILCGPPAIFILGNVQVAKRWQPEDLVQLLYDISEKYGATFRIWIGTELNIFTSDCKFIESVLNSNGLITKAHEYDYLRPWIHDGLLLSSGKKWHDRRKIITPAFHFKILEEYVRILNIQTNELVLSLQRSLDRDAFENKENVDLVEFIALCALDIIC</sequence>
<name>A0A7R8UWF3_HERIL</name>
<dbReference type="AlphaFoldDB" id="A0A7R8UWF3"/>
<dbReference type="GO" id="GO:0016705">
    <property type="term" value="F:oxidoreductase activity, acting on paired donors, with incorporation or reduction of molecular oxygen"/>
    <property type="evidence" value="ECO:0007669"/>
    <property type="project" value="InterPro"/>
</dbReference>
<feature type="non-terminal residue" evidence="9">
    <location>
        <position position="1"/>
    </location>
</feature>
<comment type="cofactor">
    <cofactor evidence="1">
        <name>heme</name>
        <dbReference type="ChEBI" id="CHEBI:30413"/>
    </cofactor>
</comment>
<evidence type="ECO:0000256" key="2">
    <source>
        <dbReference type="ARBA" id="ARBA00010617"/>
    </source>
</evidence>
<evidence type="ECO:0000256" key="1">
    <source>
        <dbReference type="ARBA" id="ARBA00001971"/>
    </source>
</evidence>
<dbReference type="SUPFAM" id="SSF48264">
    <property type="entry name" value="Cytochrome P450"/>
    <property type="match status" value="2"/>
</dbReference>
<dbReference type="InParanoid" id="A0A7R8UWF3"/>
<dbReference type="EMBL" id="LR899012">
    <property type="protein sequence ID" value="CAD7087158.1"/>
    <property type="molecule type" value="Genomic_DNA"/>
</dbReference>
<organism evidence="9 10">
    <name type="scientific">Hermetia illucens</name>
    <name type="common">Black soldier fly</name>
    <dbReference type="NCBI Taxonomy" id="343691"/>
    <lineage>
        <taxon>Eukaryota</taxon>
        <taxon>Metazoa</taxon>
        <taxon>Ecdysozoa</taxon>
        <taxon>Arthropoda</taxon>
        <taxon>Hexapoda</taxon>
        <taxon>Insecta</taxon>
        <taxon>Pterygota</taxon>
        <taxon>Neoptera</taxon>
        <taxon>Endopterygota</taxon>
        <taxon>Diptera</taxon>
        <taxon>Brachycera</taxon>
        <taxon>Stratiomyomorpha</taxon>
        <taxon>Stratiomyidae</taxon>
        <taxon>Hermetiinae</taxon>
        <taxon>Hermetia</taxon>
    </lineage>
</organism>
<evidence type="ECO:0000313" key="10">
    <source>
        <dbReference type="Proteomes" id="UP000594454"/>
    </source>
</evidence>
<keyword evidence="3" id="KW-0349">Heme</keyword>
<protein>
    <recommendedName>
        <fullName evidence="11">Cytochrome P450</fullName>
    </recommendedName>
</protein>
<keyword evidence="8" id="KW-1133">Transmembrane helix</keyword>
<evidence type="ECO:0000256" key="4">
    <source>
        <dbReference type="ARBA" id="ARBA00022723"/>
    </source>
</evidence>
<evidence type="ECO:0000256" key="7">
    <source>
        <dbReference type="ARBA" id="ARBA00023033"/>
    </source>
</evidence>
<dbReference type="InterPro" id="IPR001128">
    <property type="entry name" value="Cyt_P450"/>
</dbReference>
<evidence type="ECO:0000256" key="3">
    <source>
        <dbReference type="ARBA" id="ARBA00022617"/>
    </source>
</evidence>